<evidence type="ECO:0000313" key="2">
    <source>
        <dbReference type="Proteomes" id="UP000245626"/>
    </source>
</evidence>
<gene>
    <name evidence="1" type="ORF">IE53DRAFT_218507</name>
</gene>
<organism evidence="1 2">
    <name type="scientific">Violaceomyces palustris</name>
    <dbReference type="NCBI Taxonomy" id="1673888"/>
    <lineage>
        <taxon>Eukaryota</taxon>
        <taxon>Fungi</taxon>
        <taxon>Dikarya</taxon>
        <taxon>Basidiomycota</taxon>
        <taxon>Ustilaginomycotina</taxon>
        <taxon>Ustilaginomycetes</taxon>
        <taxon>Violaceomycetales</taxon>
        <taxon>Violaceomycetaceae</taxon>
        <taxon>Violaceomyces</taxon>
    </lineage>
</organism>
<accession>A0ACD0NQB5</accession>
<evidence type="ECO:0000313" key="1">
    <source>
        <dbReference type="EMBL" id="PWN48001.1"/>
    </source>
</evidence>
<name>A0ACD0NQB5_9BASI</name>
<dbReference type="EMBL" id="KZ820288">
    <property type="protein sequence ID" value="PWN48001.1"/>
    <property type="molecule type" value="Genomic_DNA"/>
</dbReference>
<protein>
    <submittedName>
        <fullName evidence="1">MFS general substrate transporter</fullName>
    </submittedName>
</protein>
<proteinExistence type="predicted"/>
<reference evidence="1 2" key="1">
    <citation type="journal article" date="2018" name="Mol. Biol. Evol.">
        <title>Broad Genomic Sampling Reveals a Smut Pathogenic Ancestry of the Fungal Clade Ustilaginomycotina.</title>
        <authorList>
            <person name="Kijpornyongpan T."/>
            <person name="Mondo S.J."/>
            <person name="Barry K."/>
            <person name="Sandor L."/>
            <person name="Lee J."/>
            <person name="Lipzen A."/>
            <person name="Pangilinan J."/>
            <person name="LaButti K."/>
            <person name="Hainaut M."/>
            <person name="Henrissat B."/>
            <person name="Grigoriev I.V."/>
            <person name="Spatafora J.W."/>
            <person name="Aime M.C."/>
        </authorList>
    </citation>
    <scope>NUCLEOTIDE SEQUENCE [LARGE SCALE GENOMIC DNA]</scope>
    <source>
        <strain evidence="1 2">SA 807</strain>
    </source>
</reference>
<keyword evidence="2" id="KW-1185">Reference proteome</keyword>
<sequence length="484" mass="53224">MGHETSSPSPSLSFDRGGERSVGWKRIHRWQEAYRTVFFQIVMVGFVSLTQPGIWTAINNLGAAGQAKPYLINAANALTYGIMSFGCALAGGVCNKIGVKWTLVIGVAFYTPYASSLYCNNRFGNEWYVLLGAALCGIGASMFWASEGAIAVGYPSERERGRMVATWMGIRNLGPLIGGAISLSLNTKGTKAGKVSYSTFLALIGIQCLGFPVALLLSSPEKVVRGDGSKVPNIKNGGKVDGRRTTIKDELKGIWETIKSRRMILLMPIFICGMWGVTYQSNYLAKYFTVRARALASLLTAVANLLANISIGLAMDLKWLNQAQRAKVIWTFFAIAVTGLWIWQTITEVHFHRNPTPVDWNDGARFGNAFAVYLLWKFVYEAQQGFLYWLVGTMPHREGTITRSMGVLRSFESIGSTFAYVVGATHWVNLNQCILSFSLWLTCLVPATLAVRTVPDHEVRLGEEEEEEEGGSLSDGGESDKPKF</sequence>
<dbReference type="Proteomes" id="UP000245626">
    <property type="component" value="Unassembled WGS sequence"/>
</dbReference>